<keyword evidence="3 6" id="KW-0378">Hydrolase</keyword>
<dbReference type="EMBL" id="CP035758">
    <property type="protein sequence ID" value="QBD76669.1"/>
    <property type="molecule type" value="Genomic_DNA"/>
</dbReference>
<organism evidence="6 7">
    <name type="scientific">Ktedonosporobacter rubrisoli</name>
    <dbReference type="NCBI Taxonomy" id="2509675"/>
    <lineage>
        <taxon>Bacteria</taxon>
        <taxon>Bacillati</taxon>
        <taxon>Chloroflexota</taxon>
        <taxon>Ktedonobacteria</taxon>
        <taxon>Ktedonobacterales</taxon>
        <taxon>Ktedonosporobacteraceae</taxon>
        <taxon>Ktedonosporobacter</taxon>
    </lineage>
</organism>
<gene>
    <name evidence="6" type="ORF">EPA93_11910</name>
</gene>
<keyword evidence="7" id="KW-1185">Reference proteome</keyword>
<dbReference type="OrthoDB" id="9780765at2"/>
<reference evidence="6 7" key="1">
    <citation type="submission" date="2019-01" db="EMBL/GenBank/DDBJ databases">
        <title>Ktedonosporobacter rubrisoli SCAWS-G2.</title>
        <authorList>
            <person name="Huang Y."/>
            <person name="Yan B."/>
        </authorList>
    </citation>
    <scope>NUCLEOTIDE SEQUENCE [LARGE SCALE GENOMIC DNA]</scope>
    <source>
        <strain evidence="6 7">SCAWS-G2</strain>
    </source>
</reference>
<name>A0A4P6JN13_KTERU</name>
<evidence type="ECO:0000256" key="3">
    <source>
        <dbReference type="ARBA" id="ARBA00022801"/>
    </source>
</evidence>
<protein>
    <submittedName>
        <fullName evidence="6">Epoxide hydrolase</fullName>
    </submittedName>
</protein>
<feature type="active site" description="Proton acceptor" evidence="4">
    <location>
        <position position="349"/>
    </location>
</feature>
<proteinExistence type="inferred from homology"/>
<evidence type="ECO:0000313" key="6">
    <source>
        <dbReference type="EMBL" id="QBD76669.1"/>
    </source>
</evidence>
<sequence length="372" mass="42285">MNIQPFKIAFPQTELDDFMARLKNTRWPDEEESAGWSMGTSLSYMRELVDYWQKTYDWRAQETKLNAWPQFVTTIDGTSIHFVYIKSPHPHAKPLLLVHGWPDSFYRFHKVLPLLSDAFDIVVPSIPGFGFSQRKTATPMAVADLFAKLMRETLGYQSFVAQGGDIGSYIVKALAVRYPEAVEAIHLTDVGYPTGREDISSLSAAEQQFALDTQRWGMSEGAYLQMQSTRPQTIAYSLTDSPVGLAAWIISMIKSQADGERVEEAFGGRDELLTNIMIHWLTRTASSSVRMYVLIAWSLYANEENQELEAKSEVPAGISLFPRELQFPQEWAERTLNVVRYEKMPRGGHFAALEEPELFANALLTFFIKKDE</sequence>
<dbReference type="InterPro" id="IPR029058">
    <property type="entry name" value="AB_hydrolase_fold"/>
</dbReference>
<dbReference type="PRINTS" id="PR00412">
    <property type="entry name" value="EPOXHYDRLASE"/>
</dbReference>
<dbReference type="InterPro" id="IPR010497">
    <property type="entry name" value="Epoxide_hydro_N"/>
</dbReference>
<dbReference type="PANTHER" id="PTHR21661:SF35">
    <property type="entry name" value="EPOXIDE HYDROLASE"/>
    <property type="match status" value="1"/>
</dbReference>
<evidence type="ECO:0000256" key="2">
    <source>
        <dbReference type="ARBA" id="ARBA00022797"/>
    </source>
</evidence>
<evidence type="ECO:0000313" key="7">
    <source>
        <dbReference type="Proteomes" id="UP000290365"/>
    </source>
</evidence>
<dbReference type="PANTHER" id="PTHR21661">
    <property type="entry name" value="EPOXIDE HYDROLASE 1-RELATED"/>
    <property type="match status" value="1"/>
</dbReference>
<comment type="similarity">
    <text evidence="1">Belongs to the peptidase S33 family.</text>
</comment>
<feature type="domain" description="Epoxide hydrolase N-terminal" evidence="5">
    <location>
        <begin position="3"/>
        <end position="108"/>
    </location>
</feature>
<dbReference type="GO" id="GO:0004301">
    <property type="term" value="F:epoxide hydrolase activity"/>
    <property type="evidence" value="ECO:0007669"/>
    <property type="project" value="TreeGrafter"/>
</dbReference>
<feature type="active site" description="Proton donor" evidence="4">
    <location>
        <position position="292"/>
    </location>
</feature>
<dbReference type="InterPro" id="IPR000639">
    <property type="entry name" value="Epox_hydrolase-like"/>
</dbReference>
<dbReference type="Pfam" id="PF06441">
    <property type="entry name" value="EHN"/>
    <property type="match status" value="1"/>
</dbReference>
<evidence type="ECO:0000259" key="5">
    <source>
        <dbReference type="Pfam" id="PF06441"/>
    </source>
</evidence>
<dbReference type="InterPro" id="IPR016292">
    <property type="entry name" value="Epoxide_hydrolase"/>
</dbReference>
<evidence type="ECO:0000256" key="4">
    <source>
        <dbReference type="PIRSR" id="PIRSR001112-1"/>
    </source>
</evidence>
<dbReference type="RefSeq" id="WP_129887669.1">
    <property type="nucleotide sequence ID" value="NZ_CP035758.1"/>
</dbReference>
<feature type="active site" description="Nucleophile" evidence="4">
    <location>
        <position position="165"/>
    </location>
</feature>
<keyword evidence="2" id="KW-0058">Aromatic hydrocarbons catabolism</keyword>
<dbReference type="Proteomes" id="UP000290365">
    <property type="component" value="Chromosome"/>
</dbReference>
<dbReference type="SUPFAM" id="SSF53474">
    <property type="entry name" value="alpha/beta-Hydrolases"/>
    <property type="match status" value="1"/>
</dbReference>
<dbReference type="GO" id="GO:0097176">
    <property type="term" value="P:epoxide metabolic process"/>
    <property type="evidence" value="ECO:0007669"/>
    <property type="project" value="TreeGrafter"/>
</dbReference>
<evidence type="ECO:0000256" key="1">
    <source>
        <dbReference type="ARBA" id="ARBA00010088"/>
    </source>
</evidence>
<dbReference type="AlphaFoldDB" id="A0A4P6JN13"/>
<dbReference type="KEGG" id="kbs:EPA93_11910"/>
<accession>A0A4P6JN13</accession>
<dbReference type="PIRSF" id="PIRSF001112">
    <property type="entry name" value="Epoxide_hydrolase"/>
    <property type="match status" value="1"/>
</dbReference>
<dbReference type="Gene3D" id="3.40.50.1820">
    <property type="entry name" value="alpha/beta hydrolase"/>
    <property type="match status" value="1"/>
</dbReference>